<dbReference type="CDD" id="cd10336">
    <property type="entry name" value="SLC6sbd_Tyt1-Like"/>
    <property type="match status" value="1"/>
</dbReference>
<feature type="transmembrane region" description="Helical" evidence="6">
    <location>
        <begin position="342"/>
        <end position="360"/>
    </location>
</feature>
<dbReference type="InterPro" id="IPR037272">
    <property type="entry name" value="SNS_sf"/>
</dbReference>
<feature type="transmembrane region" description="Helical" evidence="6">
    <location>
        <begin position="394"/>
        <end position="412"/>
    </location>
</feature>
<feature type="transmembrane region" description="Helical" evidence="6">
    <location>
        <begin position="144"/>
        <end position="163"/>
    </location>
</feature>
<dbReference type="EMBL" id="JQIF01000042">
    <property type="protein sequence ID" value="KGJ53258.1"/>
    <property type="molecule type" value="Genomic_DNA"/>
</dbReference>
<comment type="caution">
    <text evidence="7">The sequence shown here is derived from an EMBL/GenBank/DDBJ whole genome shotgun (WGS) entry which is preliminary data.</text>
</comment>
<dbReference type="AlphaFoldDB" id="A0A099I8M7"/>
<evidence type="ECO:0000256" key="3">
    <source>
        <dbReference type="ARBA" id="ARBA00022692"/>
    </source>
</evidence>
<keyword evidence="2" id="KW-0813">Transport</keyword>
<evidence type="ECO:0000256" key="6">
    <source>
        <dbReference type="SAM" id="Phobius"/>
    </source>
</evidence>
<feature type="transmembrane region" description="Helical" evidence="6">
    <location>
        <begin position="214"/>
        <end position="238"/>
    </location>
</feature>
<dbReference type="Pfam" id="PF00209">
    <property type="entry name" value="SNF"/>
    <property type="match status" value="2"/>
</dbReference>
<dbReference type="InterPro" id="IPR047218">
    <property type="entry name" value="YocR/YhdH-like"/>
</dbReference>
<dbReference type="RefSeq" id="WP_008819516.1">
    <property type="nucleotide sequence ID" value="NZ_AP025565.1"/>
</dbReference>
<protein>
    <submittedName>
        <fullName evidence="7">Sodium:calcium symporter</fullName>
    </submittedName>
</protein>
<feature type="transmembrane region" description="Helical" evidence="6">
    <location>
        <begin position="41"/>
        <end position="63"/>
    </location>
</feature>
<feature type="transmembrane region" description="Helical" evidence="6">
    <location>
        <begin position="250"/>
        <end position="274"/>
    </location>
</feature>
<sequence length="461" mass="50266">MHKNRGEWSNHLGFILAAAGSAVGLGNIWKFPGKLGANGGGLFLLIYIVVVAVIGLSIMLAELAIGRATQKNAVGAFRKLNKKWMFAGVIGMITLFVILSYYSIVGGWIMKYIAVYFGGAHFSGAATQYQDFFTGFITDPIEPILWGLLFLGLCIFIILKGVAEGIEKISKVLMPALFLLLIATAIRSVTLPGAMEGVRFMLHIDFSAFHTDMLVAAVGQAFFSLSVGMGILITYGSYVGKKENLMKSAVWICVLDTLVAILAAFAIIPAVFVTMGAEGLGMGGGFAFMALPNVFASIPGGIIFGAVFFILLFLAALTSAISILESIIACMSEEFHITRRKAVVWLFLPLMILAAGYSLSQLESRGLNLPWFDMRNGLQLLPMNAVMEKFTDNLMIPLGALCFCIFTGWVWGVHEATDEFENEGTLRFRWKKLWSLAIRYLAPAAILMILYFTICEGMILS</sequence>
<proteinExistence type="predicted"/>
<dbReference type="PRINTS" id="PR00176">
    <property type="entry name" value="NANEUSMPORT"/>
</dbReference>
<dbReference type="PANTHER" id="PTHR42948:SF1">
    <property type="entry name" value="TRANSPORTER"/>
    <property type="match status" value="1"/>
</dbReference>
<feature type="transmembrane region" description="Helical" evidence="6">
    <location>
        <begin position="84"/>
        <end position="104"/>
    </location>
</feature>
<feature type="transmembrane region" description="Helical" evidence="6">
    <location>
        <begin position="433"/>
        <end position="454"/>
    </location>
</feature>
<evidence type="ECO:0000256" key="2">
    <source>
        <dbReference type="ARBA" id="ARBA00022448"/>
    </source>
</evidence>
<name>A0A099I8M7_CLOIN</name>
<dbReference type="InterPro" id="IPR000175">
    <property type="entry name" value="Na/ntran_symport"/>
</dbReference>
<accession>A0A099I8M7</accession>
<feature type="transmembrane region" description="Helical" evidence="6">
    <location>
        <begin position="294"/>
        <end position="321"/>
    </location>
</feature>
<keyword evidence="5 6" id="KW-0472">Membrane</keyword>
<reference evidence="7 8" key="1">
    <citation type="submission" date="2014-08" db="EMBL/GenBank/DDBJ databases">
        <title>Clostridium innocuum, an unnegligible vancomycin-resistant pathogen causing extra-intestinal infections.</title>
        <authorList>
            <person name="Feng Y."/>
            <person name="Chiu C.-H."/>
        </authorList>
    </citation>
    <scope>NUCLEOTIDE SEQUENCE [LARGE SCALE GENOMIC DNA]</scope>
    <source>
        <strain evidence="7 8">AN88</strain>
    </source>
</reference>
<dbReference type="PANTHER" id="PTHR42948">
    <property type="entry name" value="TRANSPORTER"/>
    <property type="match status" value="1"/>
</dbReference>
<evidence type="ECO:0000256" key="1">
    <source>
        <dbReference type="ARBA" id="ARBA00004141"/>
    </source>
</evidence>
<dbReference type="PROSITE" id="PS50267">
    <property type="entry name" value="NA_NEUROTRAN_SYMP_3"/>
    <property type="match status" value="1"/>
</dbReference>
<dbReference type="Proteomes" id="UP000030008">
    <property type="component" value="Unassembled WGS sequence"/>
</dbReference>
<evidence type="ECO:0000313" key="7">
    <source>
        <dbReference type="EMBL" id="KGJ53258.1"/>
    </source>
</evidence>
<dbReference type="SUPFAM" id="SSF161070">
    <property type="entry name" value="SNF-like"/>
    <property type="match status" value="1"/>
</dbReference>
<organism evidence="7 8">
    <name type="scientific">Clostridium innocuum</name>
    <dbReference type="NCBI Taxonomy" id="1522"/>
    <lineage>
        <taxon>Bacteria</taxon>
        <taxon>Bacillati</taxon>
        <taxon>Bacillota</taxon>
        <taxon>Clostridia</taxon>
        <taxon>Eubacteriales</taxon>
        <taxon>Clostridiaceae</taxon>
        <taxon>Clostridium</taxon>
    </lineage>
</organism>
<keyword evidence="3 6" id="KW-0812">Transmembrane</keyword>
<evidence type="ECO:0000313" key="8">
    <source>
        <dbReference type="Proteomes" id="UP000030008"/>
    </source>
</evidence>
<feature type="transmembrane region" description="Helical" evidence="6">
    <location>
        <begin position="175"/>
        <end position="194"/>
    </location>
</feature>
<dbReference type="NCBIfam" id="NF037979">
    <property type="entry name" value="Na_transp"/>
    <property type="match status" value="1"/>
</dbReference>
<dbReference type="GO" id="GO:0016020">
    <property type="term" value="C:membrane"/>
    <property type="evidence" value="ECO:0007669"/>
    <property type="project" value="UniProtKB-SubCell"/>
</dbReference>
<feature type="transmembrane region" description="Helical" evidence="6">
    <location>
        <begin position="12"/>
        <end position="29"/>
    </location>
</feature>
<gene>
    <name evidence="7" type="ORF">CIAN88_09980</name>
</gene>
<keyword evidence="4 6" id="KW-1133">Transmembrane helix</keyword>
<evidence type="ECO:0000256" key="4">
    <source>
        <dbReference type="ARBA" id="ARBA00022989"/>
    </source>
</evidence>
<comment type="subcellular location">
    <subcellularLocation>
        <location evidence="1">Membrane</location>
        <topology evidence="1">Multi-pass membrane protein</topology>
    </subcellularLocation>
</comment>
<evidence type="ECO:0000256" key="5">
    <source>
        <dbReference type="ARBA" id="ARBA00023136"/>
    </source>
</evidence>